<feature type="domain" description="Cytochrome b/b6 C-terminal region profile" evidence="23">
    <location>
        <begin position="54"/>
        <end position="141"/>
    </location>
</feature>
<dbReference type="AlphaFoldDB" id="A0AAV1ZFX0"/>
<comment type="subcellular location">
    <subcellularLocation>
        <location evidence="2">Mitochondrion inner membrane</location>
        <topology evidence="2">Multi-pass membrane protein</topology>
    </subcellularLocation>
</comment>
<dbReference type="GO" id="GO:0006122">
    <property type="term" value="P:mitochondrial electron transport, ubiquinol to cytochrome c"/>
    <property type="evidence" value="ECO:0007669"/>
    <property type="project" value="TreeGrafter"/>
</dbReference>
<dbReference type="InterPro" id="IPR005797">
    <property type="entry name" value="Cyt_b/b6_N"/>
</dbReference>
<dbReference type="GO" id="GO:0016491">
    <property type="term" value="F:oxidoreductase activity"/>
    <property type="evidence" value="ECO:0007669"/>
    <property type="project" value="UniProtKB-UniRule"/>
</dbReference>
<keyword evidence="11" id="KW-0249">Electron transport</keyword>
<protein>
    <recommendedName>
        <fullName evidence="4">Cytochrome b</fullName>
    </recommendedName>
    <alternativeName>
        <fullName evidence="18">Complex III subunit 3</fullName>
    </alternativeName>
    <alternativeName>
        <fullName evidence="19">Complex III subunit III</fullName>
    </alternativeName>
    <alternativeName>
        <fullName evidence="17">Cytochrome b-c1 complex subunit 3</fullName>
    </alternativeName>
    <alternativeName>
        <fullName evidence="20">Ubiquinol-cytochrome-c reductase complex cytochrome b subunit</fullName>
    </alternativeName>
</protein>
<dbReference type="Pfam" id="PF13631">
    <property type="entry name" value="Cytochrom_B_N_2"/>
    <property type="match status" value="1"/>
</dbReference>
<evidence type="ECO:0000256" key="10">
    <source>
        <dbReference type="ARBA" id="ARBA00022792"/>
    </source>
</evidence>
<keyword evidence="7" id="KW-0679">Respiratory chain</keyword>
<feature type="transmembrane region" description="Helical" evidence="21">
    <location>
        <begin position="117"/>
        <end position="140"/>
    </location>
</feature>
<dbReference type="InterPro" id="IPR027387">
    <property type="entry name" value="Cytb/b6-like_sf"/>
</dbReference>
<feature type="transmembrane region" description="Helical" evidence="21">
    <location>
        <begin position="73"/>
        <end position="97"/>
    </location>
</feature>
<evidence type="ECO:0000313" key="25">
    <source>
        <dbReference type="Proteomes" id="UP001497382"/>
    </source>
</evidence>
<dbReference type="PANTHER" id="PTHR19271:SF16">
    <property type="entry name" value="CYTOCHROME B"/>
    <property type="match status" value="1"/>
</dbReference>
<evidence type="ECO:0000256" key="16">
    <source>
        <dbReference type="ARBA" id="ARBA00023136"/>
    </source>
</evidence>
<dbReference type="SUPFAM" id="SSF81342">
    <property type="entry name" value="Transmembrane di-heme cytochromes"/>
    <property type="match status" value="1"/>
</dbReference>
<evidence type="ECO:0000256" key="17">
    <source>
        <dbReference type="ARBA" id="ARBA00029812"/>
    </source>
</evidence>
<evidence type="ECO:0000256" key="3">
    <source>
        <dbReference type="ARBA" id="ARBA00011649"/>
    </source>
</evidence>
<evidence type="ECO:0000256" key="1">
    <source>
        <dbReference type="ARBA" id="ARBA00002566"/>
    </source>
</evidence>
<keyword evidence="6" id="KW-0349">Heme</keyword>
<evidence type="ECO:0000256" key="7">
    <source>
        <dbReference type="ARBA" id="ARBA00022660"/>
    </source>
</evidence>
<feature type="domain" description="Cytochrome b/b6 N-terminal region profile" evidence="22">
    <location>
        <begin position="1"/>
        <end position="53"/>
    </location>
</feature>
<evidence type="ECO:0000256" key="2">
    <source>
        <dbReference type="ARBA" id="ARBA00004448"/>
    </source>
</evidence>
<organism evidence="24 25">
    <name type="scientific">Larinioides sclopetarius</name>
    <dbReference type="NCBI Taxonomy" id="280406"/>
    <lineage>
        <taxon>Eukaryota</taxon>
        <taxon>Metazoa</taxon>
        <taxon>Ecdysozoa</taxon>
        <taxon>Arthropoda</taxon>
        <taxon>Chelicerata</taxon>
        <taxon>Arachnida</taxon>
        <taxon>Araneae</taxon>
        <taxon>Araneomorphae</taxon>
        <taxon>Entelegynae</taxon>
        <taxon>Araneoidea</taxon>
        <taxon>Araneidae</taxon>
        <taxon>Larinioides</taxon>
    </lineage>
</organism>
<sequence>MNEYIYIYIGGVSLKNPTLTRFFAFHFILALIILFIVILHLLLLHETGTSYPLGLNRNYDKVGFHPYFRIKDIYGAVIVFIIFIFVSFQTSCIFIGVENFIPSNPIITQVHIQPECFFYLLILFCSQFQEKLVVLLLWLYQ</sequence>
<evidence type="ECO:0000256" key="6">
    <source>
        <dbReference type="ARBA" id="ARBA00022617"/>
    </source>
</evidence>
<evidence type="ECO:0000256" key="20">
    <source>
        <dbReference type="ARBA" id="ARBA00032818"/>
    </source>
</evidence>
<comment type="subunit">
    <text evidence="3">The main subunits of complex b-c1 are: cytochrome b, cytochrome c1 and the Rieske protein.</text>
</comment>
<dbReference type="InterPro" id="IPR005798">
    <property type="entry name" value="Cyt_b/b6_C"/>
</dbReference>
<evidence type="ECO:0000256" key="12">
    <source>
        <dbReference type="ARBA" id="ARBA00022989"/>
    </source>
</evidence>
<evidence type="ECO:0000259" key="22">
    <source>
        <dbReference type="PROSITE" id="PS51002"/>
    </source>
</evidence>
<comment type="caution">
    <text evidence="24">The sequence shown here is derived from an EMBL/GenBank/DDBJ whole genome shotgun (WGS) entry which is preliminary data.</text>
</comment>
<evidence type="ECO:0000256" key="14">
    <source>
        <dbReference type="ARBA" id="ARBA00023075"/>
    </source>
</evidence>
<comment type="function">
    <text evidence="1">Component of the ubiquinol-cytochrome c reductase complex (complex III or cytochrome b-c1 complex) that is part of the mitochondrial respiratory chain. The b-c1 complex mediates electron transfer from ubiquinol to cytochrome c. Contributes to the generation of a proton gradient across the mitochondrial membrane that is then used for ATP synthesis.</text>
</comment>
<keyword evidence="14" id="KW-0830">Ubiquinone</keyword>
<dbReference type="PANTHER" id="PTHR19271">
    <property type="entry name" value="CYTOCHROME B"/>
    <property type="match status" value="1"/>
</dbReference>
<evidence type="ECO:0000256" key="18">
    <source>
        <dbReference type="ARBA" id="ARBA00031681"/>
    </source>
</evidence>
<keyword evidence="8 21" id="KW-0812">Transmembrane</keyword>
<dbReference type="GO" id="GO:0046872">
    <property type="term" value="F:metal ion binding"/>
    <property type="evidence" value="ECO:0007669"/>
    <property type="project" value="UniProtKB-KW"/>
</dbReference>
<evidence type="ECO:0000256" key="21">
    <source>
        <dbReference type="SAM" id="Phobius"/>
    </source>
</evidence>
<dbReference type="PROSITE" id="PS51003">
    <property type="entry name" value="CYTB_CTER"/>
    <property type="match status" value="1"/>
</dbReference>
<proteinExistence type="predicted"/>
<dbReference type="Gene3D" id="1.20.810.10">
    <property type="entry name" value="Cytochrome Bc1 Complex, Chain C"/>
    <property type="match status" value="1"/>
</dbReference>
<evidence type="ECO:0000256" key="8">
    <source>
        <dbReference type="ARBA" id="ARBA00022692"/>
    </source>
</evidence>
<evidence type="ECO:0000313" key="24">
    <source>
        <dbReference type="EMBL" id="CAL1270627.1"/>
    </source>
</evidence>
<keyword evidence="5" id="KW-0813">Transport</keyword>
<dbReference type="PROSITE" id="PS51002">
    <property type="entry name" value="CYTB_NTER"/>
    <property type="match status" value="1"/>
</dbReference>
<keyword evidence="25" id="KW-1185">Reference proteome</keyword>
<dbReference type="EMBL" id="CAXIEN010000050">
    <property type="protein sequence ID" value="CAL1270627.1"/>
    <property type="molecule type" value="Genomic_DNA"/>
</dbReference>
<evidence type="ECO:0000256" key="13">
    <source>
        <dbReference type="ARBA" id="ARBA00023004"/>
    </source>
</evidence>
<dbReference type="GO" id="GO:0008121">
    <property type="term" value="F:quinol-cytochrome-c reductase activity"/>
    <property type="evidence" value="ECO:0007669"/>
    <property type="project" value="TreeGrafter"/>
</dbReference>
<keyword evidence="15" id="KW-0496">Mitochondrion</keyword>
<keyword evidence="16 21" id="KW-0472">Membrane</keyword>
<dbReference type="Proteomes" id="UP001497382">
    <property type="component" value="Unassembled WGS sequence"/>
</dbReference>
<name>A0AAV1ZFX0_9ARAC</name>
<evidence type="ECO:0000256" key="5">
    <source>
        <dbReference type="ARBA" id="ARBA00022448"/>
    </source>
</evidence>
<gene>
    <name evidence="24" type="ORF">LARSCL_LOCUS5404</name>
</gene>
<keyword evidence="13" id="KW-0408">Iron</keyword>
<keyword evidence="10" id="KW-0999">Mitochondrion inner membrane</keyword>
<accession>A0AAV1ZFX0</accession>
<evidence type="ECO:0000256" key="9">
    <source>
        <dbReference type="ARBA" id="ARBA00022723"/>
    </source>
</evidence>
<evidence type="ECO:0000259" key="23">
    <source>
        <dbReference type="PROSITE" id="PS51003"/>
    </source>
</evidence>
<evidence type="ECO:0000256" key="4">
    <source>
        <dbReference type="ARBA" id="ARBA00013531"/>
    </source>
</evidence>
<dbReference type="InterPro" id="IPR016174">
    <property type="entry name" value="Di-haem_cyt_TM"/>
</dbReference>
<evidence type="ECO:0000256" key="19">
    <source>
        <dbReference type="ARBA" id="ARBA00032600"/>
    </source>
</evidence>
<evidence type="ECO:0000256" key="15">
    <source>
        <dbReference type="ARBA" id="ARBA00023128"/>
    </source>
</evidence>
<keyword evidence="12 21" id="KW-1133">Transmembrane helix</keyword>
<evidence type="ECO:0000256" key="11">
    <source>
        <dbReference type="ARBA" id="ARBA00022982"/>
    </source>
</evidence>
<reference evidence="24 25" key="1">
    <citation type="submission" date="2024-04" db="EMBL/GenBank/DDBJ databases">
        <authorList>
            <person name="Rising A."/>
            <person name="Reimegard J."/>
            <person name="Sonavane S."/>
            <person name="Akerstrom W."/>
            <person name="Nylinder S."/>
            <person name="Hedman E."/>
            <person name="Kallberg Y."/>
        </authorList>
    </citation>
    <scope>NUCLEOTIDE SEQUENCE [LARGE SCALE GENOMIC DNA]</scope>
</reference>
<feature type="transmembrane region" description="Helical" evidence="21">
    <location>
        <begin position="23"/>
        <end position="44"/>
    </location>
</feature>
<keyword evidence="9" id="KW-0479">Metal-binding</keyword>
<dbReference type="GO" id="GO:0005743">
    <property type="term" value="C:mitochondrial inner membrane"/>
    <property type="evidence" value="ECO:0007669"/>
    <property type="project" value="UniProtKB-SubCell"/>
</dbReference>